<evidence type="ECO:0000256" key="6">
    <source>
        <dbReference type="ARBA" id="ARBA00022801"/>
    </source>
</evidence>
<protein>
    <recommendedName>
        <fullName evidence="10">Inositol polyphosphate-related phosphatase domain-containing protein</fullName>
    </recommendedName>
</protein>
<evidence type="ECO:0000313" key="11">
    <source>
        <dbReference type="EMBL" id="KAG0573387.1"/>
    </source>
</evidence>
<accession>A0A8T0HRH0</accession>
<dbReference type="SUPFAM" id="SSF50978">
    <property type="entry name" value="WD40 repeat-like"/>
    <property type="match status" value="1"/>
</dbReference>
<keyword evidence="5" id="KW-0677">Repeat</keyword>
<dbReference type="InterPro" id="IPR056454">
    <property type="entry name" value="Beta-prop_IP5PC_F"/>
</dbReference>
<keyword evidence="8" id="KW-0832">Ubl conjugation</keyword>
<dbReference type="InterPro" id="IPR015943">
    <property type="entry name" value="WD40/YVTN_repeat-like_dom_sf"/>
</dbReference>
<keyword evidence="7" id="KW-0460">Magnesium</keyword>
<dbReference type="GO" id="GO:0004439">
    <property type="term" value="F:phosphatidylinositol-4,5-bisphosphate 5-phosphatase activity"/>
    <property type="evidence" value="ECO:0007669"/>
    <property type="project" value="TreeGrafter"/>
</dbReference>
<evidence type="ECO:0000259" key="10">
    <source>
        <dbReference type="SMART" id="SM00128"/>
    </source>
</evidence>
<evidence type="ECO:0000256" key="8">
    <source>
        <dbReference type="ARBA" id="ARBA00022843"/>
    </source>
</evidence>
<dbReference type="GO" id="GO:0046856">
    <property type="term" value="P:phosphatidylinositol dephosphorylation"/>
    <property type="evidence" value="ECO:0007669"/>
    <property type="project" value="InterPro"/>
</dbReference>
<feature type="region of interest" description="Disordered" evidence="9">
    <location>
        <begin position="257"/>
        <end position="277"/>
    </location>
</feature>
<comment type="caution">
    <text evidence="11">The sequence shown here is derived from an EMBL/GenBank/DDBJ whole genome shotgun (WGS) entry which is preliminary data.</text>
</comment>
<evidence type="ECO:0000256" key="3">
    <source>
        <dbReference type="ARBA" id="ARBA00022499"/>
    </source>
</evidence>
<dbReference type="FunFam" id="3.60.10.10:FF:000011">
    <property type="entry name" value="Type II inositol polyphosphate 5-phosphatase 15"/>
    <property type="match status" value="1"/>
</dbReference>
<keyword evidence="3" id="KW-1017">Isopeptide bond</keyword>
<name>A0A8T0HRH0_CERPU</name>
<dbReference type="InterPro" id="IPR036322">
    <property type="entry name" value="WD40_repeat_dom_sf"/>
</dbReference>
<dbReference type="InterPro" id="IPR056455">
    <property type="entry name" value="Ig-like_IP5PC_F"/>
</dbReference>
<proteinExistence type="inferred from homology"/>
<dbReference type="Pfam" id="PF23755">
    <property type="entry name" value="Ig-like_IP5PC_F"/>
    <property type="match status" value="1"/>
</dbReference>
<keyword evidence="4" id="KW-0479">Metal-binding</keyword>
<dbReference type="InterPro" id="IPR001680">
    <property type="entry name" value="WD40_rpt"/>
</dbReference>
<evidence type="ECO:0000256" key="2">
    <source>
        <dbReference type="ARBA" id="ARBA00010768"/>
    </source>
</evidence>
<keyword evidence="12" id="KW-1185">Reference proteome</keyword>
<evidence type="ECO:0000256" key="9">
    <source>
        <dbReference type="SAM" id="MobiDB-lite"/>
    </source>
</evidence>
<sequence length="1332" mass="145482">MRSSTAGMLKGRSSGGTPAEAPLIDFGVDDHNTGPLAWPEHVSGQAQDVDPFSWTTDELFISATSKDPFGFEGHFTAAITSNDPFEPVARSSGNVDNTVYGFALQSLGHGSGTDLLTGMPLVATRVSAPASVNSFLDSSGVGDLPWAAASPSGHRQSVDSRLPVCSSDDTFYYNDNPFIQAKASTKDDAQPWSPFYGELSFKDALSEDLPIAESPTSEGAGDAVDWSSIVLSEKKEWLHEDQGSKVGAISVISNEQARSPANSFTEKEQQKPPVATQVKERSSFSVIGKDVFRSEDAISANAELVAQMIAPPQKPPSPRSSSELQRFKPPVPRPSSSEFQSSAWVCSSRCGRQQPEFLASGGRGVYRAPSREIFNPGNPVALELRPRPLKLKEVNQSIRTIMCTETSVWASFEHGLKVWDIEAASSSCSEGSNNPLGDEDAASYTVLTSGPTLCLAMDTGNQVVWTGHRDGKVRAWPLNIRGGDSQKRDPIEAVLVWDGHQTPVTAITITPYGELWTGSENGQIKAWPCEVTSRALQSAAEGYQGAGTPLAQMAVLVRGHSACNNPSQTEVRVLLAEHSAGRVWSGGIYFITIWDARTRETVYSFEAQTNLASPEFSVGADLPEEKLLRKEKSMGWLQRSRNALNCAADAVRRAADRLRQEEARRLETLAASEDGTVWGGFGNGHLVQWDSEGTRLGDPLVTSVTVKCLLTVGSRLWVGFTNGRIEVLSSSNRTSLGCWGAQSPSLAHMAKGGNYVFTLSADGGILGWHVASLSPLDTLIQDQLFKRSVKFTQNRHLRIFAGTWNVSQEKASSEALRVWLEEPAAGASLVCIGLQEMEMGAGSIGLAAVKETVGVGLLNKGSANGQWWLDNIGSVIGEGKMFERVGDRQLAGLLIGVWARRNIRQFVGDVDAAAVACGFGRTFGNKGAVGVKLSAFRRTICLVNSHFAAHMDKVTSRNSDFEYCYNQMTFGPKPSLVTFGGGGSMLLRGQSRKFSYNADNQESMEPEFTSEMAMPELSDTDVLIWLGDFNYRIDTTYDQAVKWINEKRYDMLLIRDQLRVEMTSGRTFPGMREAGISFPPTYKFDRGTQVYDTSEKRRVPAYCDRVVFRDSFDGSASATSTSLTHPSQATVVKYDACMEALDSDHKPVQCLLGVDLAVLDEAARRREYGDIMMNDQKVLDYLEQSNVMPQTRVNRSSIVFENSKASFIVTNYSQRSLTMFMIRCDGLYIGEDCPCGNHRANRSSYRANVLRGGSGFPLWLQVLPAAGVIGPNSSVTITIHYRGPVPQNHSFGNQPLWWTDLQMDECLNLVLTMSSSPLTKLNQHRICVRRAI</sequence>
<evidence type="ECO:0000256" key="4">
    <source>
        <dbReference type="ARBA" id="ARBA00022723"/>
    </source>
</evidence>
<dbReference type="EMBL" id="CM026426">
    <property type="protein sequence ID" value="KAG0573387.1"/>
    <property type="molecule type" value="Genomic_DNA"/>
</dbReference>
<dbReference type="SUPFAM" id="SSF56219">
    <property type="entry name" value="DNase I-like"/>
    <property type="match status" value="1"/>
</dbReference>
<dbReference type="Pfam" id="PF22669">
    <property type="entry name" value="Exo_endo_phos2"/>
    <property type="match status" value="1"/>
</dbReference>
<keyword evidence="6" id="KW-0378">Hydrolase</keyword>
<dbReference type="Proteomes" id="UP000822688">
    <property type="component" value="Chromosome V"/>
</dbReference>
<reference evidence="11" key="1">
    <citation type="submission" date="2020-06" db="EMBL/GenBank/DDBJ databases">
        <title>WGS assembly of Ceratodon purpureus strain R40.</title>
        <authorList>
            <person name="Carey S.B."/>
            <person name="Jenkins J."/>
            <person name="Shu S."/>
            <person name="Lovell J.T."/>
            <person name="Sreedasyam A."/>
            <person name="Maumus F."/>
            <person name="Tiley G.P."/>
            <person name="Fernandez-Pozo N."/>
            <person name="Barry K."/>
            <person name="Chen C."/>
            <person name="Wang M."/>
            <person name="Lipzen A."/>
            <person name="Daum C."/>
            <person name="Saski C.A."/>
            <person name="Payton A.C."/>
            <person name="Mcbreen J.C."/>
            <person name="Conrad R.E."/>
            <person name="Kollar L.M."/>
            <person name="Olsson S."/>
            <person name="Huttunen S."/>
            <person name="Landis J.B."/>
            <person name="Wickett N.J."/>
            <person name="Johnson M.G."/>
            <person name="Rensing S.A."/>
            <person name="Grimwood J."/>
            <person name="Schmutz J."/>
            <person name="Mcdaniel S.F."/>
        </authorList>
    </citation>
    <scope>NUCLEOTIDE SEQUENCE</scope>
    <source>
        <strain evidence="11">R40</strain>
    </source>
</reference>
<dbReference type="PANTHER" id="PTHR11200:SF300">
    <property type="entry name" value="TYPE II INOSITOL 1,4,5-TRISPHOSPHATE 5-PHOSPHATASE"/>
    <property type="match status" value="1"/>
</dbReference>
<gene>
    <name evidence="11" type="ORF">KC19_VG174200</name>
</gene>
<feature type="region of interest" description="Disordered" evidence="9">
    <location>
        <begin position="1"/>
        <end position="22"/>
    </location>
</feature>
<feature type="region of interest" description="Disordered" evidence="9">
    <location>
        <begin position="309"/>
        <end position="338"/>
    </location>
</feature>
<comment type="similarity">
    <text evidence="2">Belongs to the inositol polyphosphate 5-phosphatase family.</text>
</comment>
<dbReference type="PANTHER" id="PTHR11200">
    <property type="entry name" value="INOSITOL 5-PHOSPHATASE"/>
    <property type="match status" value="1"/>
</dbReference>
<dbReference type="SMART" id="SM00320">
    <property type="entry name" value="WD40"/>
    <property type="match status" value="2"/>
</dbReference>
<comment type="cofactor">
    <cofactor evidence="1">
        <name>Mg(2+)</name>
        <dbReference type="ChEBI" id="CHEBI:18420"/>
    </cofactor>
</comment>
<evidence type="ECO:0000256" key="5">
    <source>
        <dbReference type="ARBA" id="ARBA00022737"/>
    </source>
</evidence>
<dbReference type="InterPro" id="IPR046985">
    <property type="entry name" value="IP5"/>
</dbReference>
<dbReference type="Gene3D" id="3.60.10.10">
    <property type="entry name" value="Endonuclease/exonuclease/phosphatase"/>
    <property type="match status" value="1"/>
</dbReference>
<evidence type="ECO:0000256" key="7">
    <source>
        <dbReference type="ARBA" id="ARBA00022842"/>
    </source>
</evidence>
<organism evidence="11 12">
    <name type="scientific">Ceratodon purpureus</name>
    <name type="common">Fire moss</name>
    <name type="synonym">Dicranum purpureum</name>
    <dbReference type="NCBI Taxonomy" id="3225"/>
    <lineage>
        <taxon>Eukaryota</taxon>
        <taxon>Viridiplantae</taxon>
        <taxon>Streptophyta</taxon>
        <taxon>Embryophyta</taxon>
        <taxon>Bryophyta</taxon>
        <taxon>Bryophytina</taxon>
        <taxon>Bryopsida</taxon>
        <taxon>Dicranidae</taxon>
        <taxon>Pseudoditrichales</taxon>
        <taxon>Ditrichaceae</taxon>
        <taxon>Ceratodon</taxon>
    </lineage>
</organism>
<dbReference type="SMART" id="SM00128">
    <property type="entry name" value="IPPc"/>
    <property type="match status" value="1"/>
</dbReference>
<dbReference type="GO" id="GO:0046872">
    <property type="term" value="F:metal ion binding"/>
    <property type="evidence" value="ECO:0007669"/>
    <property type="project" value="UniProtKB-KW"/>
</dbReference>
<evidence type="ECO:0000313" key="12">
    <source>
        <dbReference type="Proteomes" id="UP000822688"/>
    </source>
</evidence>
<feature type="domain" description="Inositol polyphosphate-related phosphatase" evidence="10">
    <location>
        <begin position="795"/>
        <end position="1160"/>
    </location>
</feature>
<dbReference type="Pfam" id="PF23754">
    <property type="entry name" value="Beta-prop_IP5PC_F"/>
    <property type="match status" value="1"/>
</dbReference>
<dbReference type="InterPro" id="IPR000300">
    <property type="entry name" value="IPPc"/>
</dbReference>
<evidence type="ECO:0000256" key="1">
    <source>
        <dbReference type="ARBA" id="ARBA00001946"/>
    </source>
</evidence>
<dbReference type="Gene3D" id="2.130.10.10">
    <property type="entry name" value="YVTN repeat-like/Quinoprotein amine dehydrogenase"/>
    <property type="match status" value="1"/>
</dbReference>
<dbReference type="InterPro" id="IPR036691">
    <property type="entry name" value="Endo/exonu/phosph_ase_sf"/>
</dbReference>